<comment type="caution">
    <text evidence="6">The sequence shown here is derived from an EMBL/GenBank/DDBJ whole genome shotgun (WGS) entry which is preliminary data.</text>
</comment>
<dbReference type="GO" id="GO:0042918">
    <property type="term" value="P:alkanesulfonate transmembrane transport"/>
    <property type="evidence" value="ECO:0007669"/>
    <property type="project" value="TreeGrafter"/>
</dbReference>
<evidence type="ECO:0000313" key="7">
    <source>
        <dbReference type="Proteomes" id="UP000249065"/>
    </source>
</evidence>
<dbReference type="GO" id="GO:0042597">
    <property type="term" value="C:periplasmic space"/>
    <property type="evidence" value="ECO:0007669"/>
    <property type="project" value="UniProtKB-SubCell"/>
</dbReference>
<feature type="chain" id="PRO_5016405508" description="Solute-binding protein family 3/N-terminal domain-containing protein" evidence="4">
    <location>
        <begin position="24"/>
        <end position="351"/>
    </location>
</feature>
<keyword evidence="3 4" id="KW-0732">Signal</keyword>
<dbReference type="SMART" id="SM00062">
    <property type="entry name" value="PBPb"/>
    <property type="match status" value="1"/>
</dbReference>
<dbReference type="Gene3D" id="3.40.190.10">
    <property type="entry name" value="Periplasmic binding protein-like II"/>
    <property type="match status" value="2"/>
</dbReference>
<dbReference type="InterPro" id="IPR015168">
    <property type="entry name" value="SsuA/THI5"/>
</dbReference>
<evidence type="ECO:0000313" key="6">
    <source>
        <dbReference type="EMBL" id="RAI58219.1"/>
    </source>
</evidence>
<dbReference type="Proteomes" id="UP000249065">
    <property type="component" value="Unassembled WGS sequence"/>
</dbReference>
<dbReference type="PANTHER" id="PTHR30024:SF47">
    <property type="entry name" value="TAURINE-BINDING PERIPLASMIC PROTEIN"/>
    <property type="match status" value="1"/>
</dbReference>
<dbReference type="EMBL" id="QLIX01000010">
    <property type="protein sequence ID" value="RAI58219.1"/>
    <property type="molecule type" value="Genomic_DNA"/>
</dbReference>
<dbReference type="SUPFAM" id="SSF53850">
    <property type="entry name" value="Periplasmic binding protein-like II"/>
    <property type="match status" value="1"/>
</dbReference>
<keyword evidence="7" id="KW-1185">Reference proteome</keyword>
<evidence type="ECO:0000256" key="4">
    <source>
        <dbReference type="SAM" id="SignalP"/>
    </source>
</evidence>
<dbReference type="PANTHER" id="PTHR30024">
    <property type="entry name" value="ALIPHATIC SULFONATES-BINDING PROTEIN-RELATED"/>
    <property type="match status" value="1"/>
</dbReference>
<dbReference type="InterPro" id="IPR001638">
    <property type="entry name" value="Solute-binding_3/MltF_N"/>
</dbReference>
<proteinExistence type="inferred from homology"/>
<feature type="domain" description="Solute-binding protein family 3/N-terminal" evidence="5">
    <location>
        <begin position="44"/>
        <end position="263"/>
    </location>
</feature>
<comment type="similarity">
    <text evidence="2">Belongs to the bacterial solute-binding protein SsuA/TauA family.</text>
</comment>
<comment type="subcellular location">
    <subcellularLocation>
        <location evidence="1">Periplasm</location>
    </subcellularLocation>
</comment>
<gene>
    <name evidence="6" type="ORF">DOO78_14445</name>
</gene>
<dbReference type="AlphaFoldDB" id="A0A327M672"/>
<dbReference type="OrthoDB" id="286202at2"/>
<accession>A0A327M672</accession>
<evidence type="ECO:0000256" key="2">
    <source>
        <dbReference type="ARBA" id="ARBA00010742"/>
    </source>
</evidence>
<name>A0A327M672_9PROT</name>
<dbReference type="Pfam" id="PF09084">
    <property type="entry name" value="NMT1"/>
    <property type="match status" value="1"/>
</dbReference>
<feature type="signal peptide" evidence="4">
    <location>
        <begin position="1"/>
        <end position="23"/>
    </location>
</feature>
<evidence type="ECO:0000256" key="1">
    <source>
        <dbReference type="ARBA" id="ARBA00004418"/>
    </source>
</evidence>
<evidence type="ECO:0000256" key="3">
    <source>
        <dbReference type="ARBA" id="ARBA00022729"/>
    </source>
</evidence>
<protein>
    <recommendedName>
        <fullName evidence="5">Solute-binding protein family 3/N-terminal domain-containing protein</fullName>
    </recommendedName>
</protein>
<evidence type="ECO:0000259" key="5">
    <source>
        <dbReference type="SMART" id="SM00062"/>
    </source>
</evidence>
<organism evidence="6 7">
    <name type="scientific">Roseicella frigidaeris</name>
    <dbReference type="NCBI Taxonomy" id="2230885"/>
    <lineage>
        <taxon>Bacteria</taxon>
        <taxon>Pseudomonadati</taxon>
        <taxon>Pseudomonadota</taxon>
        <taxon>Alphaproteobacteria</taxon>
        <taxon>Acetobacterales</taxon>
        <taxon>Roseomonadaceae</taxon>
        <taxon>Roseicella</taxon>
    </lineage>
</organism>
<reference evidence="7" key="1">
    <citation type="submission" date="2018-06" db="EMBL/GenBank/DDBJ databases">
        <authorList>
            <person name="Khan S.A."/>
        </authorList>
    </citation>
    <scope>NUCLEOTIDE SEQUENCE [LARGE SCALE GENOMIC DNA]</scope>
    <source>
        <strain evidence="7">DB-1506</strain>
    </source>
</reference>
<dbReference type="InterPro" id="IPR006311">
    <property type="entry name" value="TAT_signal"/>
</dbReference>
<dbReference type="PROSITE" id="PS51318">
    <property type="entry name" value="TAT"/>
    <property type="match status" value="1"/>
</dbReference>
<sequence length="351" mass="36470">MPTATTRETAMTALPLTRRSALAAAAAATGALALPRLSRAAPAKVNVGFFTEAKPTMIAKGQGWFAEGVGAPITWTEYGSGAEINTAMVGGSCDIGLATGSVATAAGIAQGLPFQVIGLVDNIGPAEEMTVRTAANIRSPADFKGKKVATPFGSTSHFRLLGFLKTNGLSQRDVTVLDMKPAAIQAAWAKGEIDAAYVWAPAKSKIIEAGGTPFRTWDALDKAGYAIADTIIVHNDFAKAQPASVVGFLKAYGKALGMWRSSPEEAAKLVAQQAGVSPETAMAEMKAYEFVDLPAQTGEAWLGTPGKPGKFAEVLKGTADFLVEQRSLRSAPPVGTFGSALNTHFLQQAVA</sequence>